<evidence type="ECO:0000256" key="8">
    <source>
        <dbReference type="ARBA" id="ARBA00023146"/>
    </source>
</evidence>
<evidence type="ECO:0000313" key="13">
    <source>
        <dbReference type="Proteomes" id="UP000315589"/>
    </source>
</evidence>
<comment type="function">
    <text evidence="1">Is required not only for elongation of protein synthesis but also for the initiation of all mRNA translation through initiator tRNA(fMet) aminoacylation.</text>
</comment>
<organism evidence="12 13">
    <name type="scientific">Candidatus Berkelbacteria bacterium Licking1014_85</name>
    <dbReference type="NCBI Taxonomy" id="2017148"/>
    <lineage>
        <taxon>Bacteria</taxon>
        <taxon>Candidatus Berkelbacteria</taxon>
    </lineage>
</organism>
<name>A0A554LI46_9BACT</name>
<accession>A0A554LI46</accession>
<evidence type="ECO:0000259" key="11">
    <source>
        <dbReference type="Pfam" id="PF09334"/>
    </source>
</evidence>
<comment type="similarity">
    <text evidence="10">Belongs to the class-I aminoacyl-tRNA synthetase family.</text>
</comment>
<keyword evidence="4 10" id="KW-0436">Ligase</keyword>
<dbReference type="Gene3D" id="1.10.730.10">
    <property type="entry name" value="Isoleucyl-tRNA Synthetase, Domain 1"/>
    <property type="match status" value="1"/>
</dbReference>
<evidence type="ECO:0000256" key="4">
    <source>
        <dbReference type="ARBA" id="ARBA00022598"/>
    </source>
</evidence>
<evidence type="ECO:0000256" key="5">
    <source>
        <dbReference type="ARBA" id="ARBA00022741"/>
    </source>
</evidence>
<keyword evidence="6 10" id="KW-0067">ATP-binding</keyword>
<evidence type="ECO:0000313" key="12">
    <source>
        <dbReference type="EMBL" id="TSC92528.1"/>
    </source>
</evidence>
<dbReference type="CDD" id="cd00814">
    <property type="entry name" value="MetRS_core"/>
    <property type="match status" value="1"/>
</dbReference>
<dbReference type="InterPro" id="IPR009080">
    <property type="entry name" value="tRNAsynth_Ia_anticodon-bd"/>
</dbReference>
<dbReference type="GO" id="GO:0004825">
    <property type="term" value="F:methionine-tRNA ligase activity"/>
    <property type="evidence" value="ECO:0007669"/>
    <property type="project" value="UniProtKB-EC"/>
</dbReference>
<evidence type="ECO:0000256" key="2">
    <source>
        <dbReference type="ARBA" id="ARBA00012838"/>
    </source>
</evidence>
<evidence type="ECO:0000256" key="9">
    <source>
        <dbReference type="ARBA" id="ARBA00030904"/>
    </source>
</evidence>
<evidence type="ECO:0000256" key="7">
    <source>
        <dbReference type="ARBA" id="ARBA00022917"/>
    </source>
</evidence>
<dbReference type="PRINTS" id="PR01041">
    <property type="entry name" value="TRNASYNTHMET"/>
</dbReference>
<dbReference type="Pfam" id="PF09334">
    <property type="entry name" value="tRNA-synt_1g"/>
    <property type="match status" value="1"/>
</dbReference>
<dbReference type="PANTHER" id="PTHR43326:SF1">
    <property type="entry name" value="METHIONINE--TRNA LIGASE, MITOCHONDRIAL"/>
    <property type="match status" value="1"/>
</dbReference>
<dbReference type="FunFam" id="2.170.220.10:FF:000002">
    <property type="entry name" value="Methionine--tRNA ligase"/>
    <property type="match status" value="1"/>
</dbReference>
<dbReference type="Proteomes" id="UP000315589">
    <property type="component" value="Unassembled WGS sequence"/>
</dbReference>
<evidence type="ECO:0000256" key="10">
    <source>
        <dbReference type="RuleBase" id="RU363039"/>
    </source>
</evidence>
<gene>
    <name evidence="12" type="ORF">CEN91_416</name>
</gene>
<dbReference type="InterPro" id="IPR014729">
    <property type="entry name" value="Rossmann-like_a/b/a_fold"/>
</dbReference>
<reference evidence="12 13" key="1">
    <citation type="submission" date="2017-07" db="EMBL/GenBank/DDBJ databases">
        <title>Mechanisms for carbon and nitrogen cycling indicate functional differentiation within the Candidate Phyla Radiation.</title>
        <authorList>
            <person name="Danczak R.E."/>
            <person name="Johnston M.D."/>
            <person name="Kenah C."/>
            <person name="Slattery M."/>
            <person name="Wrighton K.C."/>
            <person name="Wilkins M.J."/>
        </authorList>
    </citation>
    <scope>NUCLEOTIDE SEQUENCE [LARGE SCALE GENOMIC DNA]</scope>
    <source>
        <strain evidence="12">Licking1014_85</strain>
    </source>
</reference>
<dbReference type="Gene3D" id="2.170.220.10">
    <property type="match status" value="1"/>
</dbReference>
<evidence type="ECO:0000256" key="3">
    <source>
        <dbReference type="ARBA" id="ARBA00018753"/>
    </source>
</evidence>
<dbReference type="InterPro" id="IPR033911">
    <property type="entry name" value="MetRS_core"/>
</dbReference>
<dbReference type="EC" id="6.1.1.10" evidence="2"/>
<dbReference type="SUPFAM" id="SSF52374">
    <property type="entry name" value="Nucleotidylyl transferase"/>
    <property type="match status" value="1"/>
</dbReference>
<evidence type="ECO:0000256" key="1">
    <source>
        <dbReference type="ARBA" id="ARBA00003314"/>
    </source>
</evidence>
<keyword evidence="7 10" id="KW-0648">Protein biosynthesis</keyword>
<sequence length="484" mass="55990">MTNKFYITTPIYYVNASPHIGHAYTTLAADIIARFYRQENREVFFLTGTDEHGAKIVRAAIPADVINHFPKGSLRVSRDDKNLIKQFTDKISQEFKDAWKELDIKYDYFIRTTDKNHEKFVSDFLQKLYDKGDIYEGIYEGLYCVGCEEYKKFEDLIDGKCPLHKTRVEKIQEKVYFFKLSKYQDEIIELIQTDKIEILPTNRKNEVLGFLKQKIEDTAISRSQVEWGIPVPWDPSQTIYVWVDALLNYLSAVNNSRILEFSNSQLSELWPPDLQLIGKDILRFHAVIWPGLLLSAEYDLPKKIFVHGFFTVNGQKMSKSLNNVITSSELIERYGVDATRYLLISAYPFGNDGDFSIAELDKKYNADLSNGLGNLVQRAIVLAQKFKVEFIEKKLSASVELNDYFENVNFTEAINFIKKNINNANKFVNDTKPWETGDKYIIAELLQKIAQIAIDLKPFIPSTCERILAQLKTRKPEILFPKII</sequence>
<protein>
    <recommendedName>
        <fullName evidence="3">Methionine--tRNA ligase</fullName>
        <ecNumber evidence="2">6.1.1.10</ecNumber>
    </recommendedName>
    <alternativeName>
        <fullName evidence="9">Methionyl-tRNA synthetase</fullName>
    </alternativeName>
</protein>
<dbReference type="Gene3D" id="3.40.50.620">
    <property type="entry name" value="HUPs"/>
    <property type="match status" value="1"/>
</dbReference>
<keyword evidence="5 10" id="KW-0547">Nucleotide-binding</keyword>
<feature type="domain" description="Methionyl/Leucyl tRNA synthetase" evidence="11">
    <location>
        <begin position="6"/>
        <end position="379"/>
    </location>
</feature>
<dbReference type="PANTHER" id="PTHR43326">
    <property type="entry name" value="METHIONYL-TRNA SYNTHETASE"/>
    <property type="match status" value="1"/>
</dbReference>
<dbReference type="InterPro" id="IPR023457">
    <property type="entry name" value="Met-tRNA_synth_2"/>
</dbReference>
<proteinExistence type="inferred from homology"/>
<dbReference type="AlphaFoldDB" id="A0A554LI46"/>
<keyword evidence="8 10" id="KW-0030">Aminoacyl-tRNA synthetase</keyword>
<comment type="caution">
    <text evidence="12">The sequence shown here is derived from an EMBL/GenBank/DDBJ whole genome shotgun (WGS) entry which is preliminary data.</text>
</comment>
<dbReference type="GO" id="GO:0006431">
    <property type="term" value="P:methionyl-tRNA aminoacylation"/>
    <property type="evidence" value="ECO:0007669"/>
    <property type="project" value="InterPro"/>
</dbReference>
<dbReference type="InterPro" id="IPR015413">
    <property type="entry name" value="Methionyl/Leucyl_tRNA_Synth"/>
</dbReference>
<dbReference type="EMBL" id="VMGI01000055">
    <property type="protein sequence ID" value="TSC92528.1"/>
    <property type="molecule type" value="Genomic_DNA"/>
</dbReference>
<dbReference type="GO" id="GO:0005524">
    <property type="term" value="F:ATP binding"/>
    <property type="evidence" value="ECO:0007669"/>
    <property type="project" value="UniProtKB-KW"/>
</dbReference>
<evidence type="ECO:0000256" key="6">
    <source>
        <dbReference type="ARBA" id="ARBA00022840"/>
    </source>
</evidence>
<dbReference type="SUPFAM" id="SSF47323">
    <property type="entry name" value="Anticodon-binding domain of a subclass of class I aminoacyl-tRNA synthetases"/>
    <property type="match status" value="1"/>
</dbReference>